<accession>A0A8K0NNB5</accession>
<gene>
    <name evidence="3" type="ORF">E4U42_000335</name>
</gene>
<evidence type="ECO:0000256" key="2">
    <source>
        <dbReference type="SAM" id="MobiDB-lite"/>
    </source>
</evidence>
<feature type="coiled-coil region" evidence="1">
    <location>
        <begin position="54"/>
        <end position="81"/>
    </location>
</feature>
<keyword evidence="4" id="KW-1185">Reference proteome</keyword>
<protein>
    <submittedName>
        <fullName evidence="3">Uncharacterized protein</fullName>
    </submittedName>
</protein>
<comment type="caution">
    <text evidence="3">The sequence shown here is derived from an EMBL/GenBank/DDBJ whole genome shotgun (WGS) entry which is preliminary data.</text>
</comment>
<dbReference type="EMBL" id="SRPY01000107">
    <property type="protein sequence ID" value="KAG5928620.1"/>
    <property type="molecule type" value="Genomic_DNA"/>
</dbReference>
<reference evidence="3" key="1">
    <citation type="journal article" date="2020" name="bioRxiv">
        <title>Whole genome comparisons of ergot fungi reveals the divergence and evolution of species within the genus Claviceps are the result of varying mechanisms driving genome evolution and host range expansion.</title>
        <authorList>
            <person name="Wyka S.A."/>
            <person name="Mondo S.J."/>
            <person name="Liu M."/>
            <person name="Dettman J."/>
            <person name="Nalam V."/>
            <person name="Broders K.D."/>
        </authorList>
    </citation>
    <scope>NUCLEOTIDE SEQUENCE</scope>
    <source>
        <strain evidence="3">CCC 489</strain>
    </source>
</reference>
<dbReference type="AlphaFoldDB" id="A0A8K0NNB5"/>
<proteinExistence type="predicted"/>
<evidence type="ECO:0000313" key="3">
    <source>
        <dbReference type="EMBL" id="KAG5928620.1"/>
    </source>
</evidence>
<keyword evidence="1" id="KW-0175">Coiled coil</keyword>
<sequence>MPKRDVPSRGSQGTPVDKSSWPLGKKIESVCKKVCAELTQSDLESLQTQSAQEIDALREELHAQTVTIKQLNEDKQKLREVILGNTARQKVSDDVIKQRFASIRQQIQVIANNSALDVNRPLPAYLVTRDPFEIDFQQRYTLYSPADRTFLVRSKVYEIIYCWILGKDVFGVVSSYQKHPRVQNFKDGVEVRFEQFLGNFEGHLRKSDNRYCFRHPDIGNRFGPDKGHVEPCGVLGGGEMSTVIAFTICGALMKDTGEGTENSVCLEPAHVVVQPRTFEGSSDVGAGPMV</sequence>
<organism evidence="3 4">
    <name type="scientific">Claviceps africana</name>
    <dbReference type="NCBI Taxonomy" id="83212"/>
    <lineage>
        <taxon>Eukaryota</taxon>
        <taxon>Fungi</taxon>
        <taxon>Dikarya</taxon>
        <taxon>Ascomycota</taxon>
        <taxon>Pezizomycotina</taxon>
        <taxon>Sordariomycetes</taxon>
        <taxon>Hypocreomycetidae</taxon>
        <taxon>Hypocreales</taxon>
        <taxon>Clavicipitaceae</taxon>
        <taxon>Claviceps</taxon>
    </lineage>
</organism>
<name>A0A8K0NNB5_9HYPO</name>
<feature type="region of interest" description="Disordered" evidence="2">
    <location>
        <begin position="1"/>
        <end position="22"/>
    </location>
</feature>
<dbReference type="OrthoDB" id="5393537at2759"/>
<evidence type="ECO:0000256" key="1">
    <source>
        <dbReference type="SAM" id="Coils"/>
    </source>
</evidence>
<dbReference type="Proteomes" id="UP000811619">
    <property type="component" value="Unassembled WGS sequence"/>
</dbReference>
<evidence type="ECO:0000313" key="4">
    <source>
        <dbReference type="Proteomes" id="UP000811619"/>
    </source>
</evidence>